<dbReference type="Proteomes" id="UP001161094">
    <property type="component" value="Unassembled WGS sequence"/>
</dbReference>
<dbReference type="EMBL" id="JAOCDZ010000002">
    <property type="protein sequence ID" value="MDH0735189.1"/>
    <property type="molecule type" value="Genomic_DNA"/>
</dbReference>
<comment type="similarity">
    <text evidence="1">Belongs to the AB hydrolase superfamily. FUS2 hydrolase family.</text>
</comment>
<accession>A0AA42IU07</accession>
<dbReference type="GO" id="GO:0016787">
    <property type="term" value="F:hydrolase activity"/>
    <property type="evidence" value="ECO:0007669"/>
    <property type="project" value="UniProtKB-KW"/>
</dbReference>
<evidence type="ECO:0000313" key="4">
    <source>
        <dbReference type="Proteomes" id="UP001161094"/>
    </source>
</evidence>
<protein>
    <submittedName>
        <fullName evidence="3">Alpha/beta fold hydrolase</fullName>
    </submittedName>
</protein>
<dbReference type="InterPro" id="IPR029058">
    <property type="entry name" value="AB_hydrolase_fold"/>
</dbReference>
<evidence type="ECO:0000259" key="2">
    <source>
        <dbReference type="Pfam" id="PF12697"/>
    </source>
</evidence>
<dbReference type="PANTHER" id="PTHR22946">
    <property type="entry name" value="DIENELACTONE HYDROLASE DOMAIN-CONTAINING PROTEIN-RELATED"/>
    <property type="match status" value="1"/>
</dbReference>
<evidence type="ECO:0000313" key="3">
    <source>
        <dbReference type="EMBL" id="MDH0735189.1"/>
    </source>
</evidence>
<dbReference type="PANTHER" id="PTHR22946:SF12">
    <property type="entry name" value="CONIDIAL PIGMENT BIOSYNTHESIS PROTEIN AYG1 (AFU_ORTHOLOGUE AFUA_2G17550)"/>
    <property type="match status" value="1"/>
</dbReference>
<keyword evidence="3" id="KW-0378">Hydrolase</keyword>
<gene>
    <name evidence="3" type="ORF">N5D93_05175</name>
</gene>
<comment type="caution">
    <text evidence="3">The sequence shown here is derived from an EMBL/GenBank/DDBJ whole genome shotgun (WGS) entry which is preliminary data.</text>
</comment>
<proteinExistence type="inferred from homology"/>
<reference evidence="3" key="1">
    <citation type="submission" date="2022-09" db="EMBL/GenBank/DDBJ databases">
        <title>Intensive care unit water sources are persistently colonized with multi-drug resistant bacteria and are the site of extensive horizontal gene transfer of antibiotic resistance genes.</title>
        <authorList>
            <person name="Diorio-Toth L."/>
        </authorList>
    </citation>
    <scope>NUCLEOTIDE SEQUENCE</scope>
    <source>
        <strain evidence="3">GD03843</strain>
    </source>
</reference>
<organism evidence="3 4">
    <name type="scientific">Achromobacter spanius</name>
    <dbReference type="NCBI Taxonomy" id="217203"/>
    <lineage>
        <taxon>Bacteria</taxon>
        <taxon>Pseudomonadati</taxon>
        <taxon>Pseudomonadota</taxon>
        <taxon>Betaproteobacteria</taxon>
        <taxon>Burkholderiales</taxon>
        <taxon>Alcaligenaceae</taxon>
        <taxon>Achromobacter</taxon>
    </lineage>
</organism>
<dbReference type="AlphaFoldDB" id="A0AA42IU07"/>
<evidence type="ECO:0000256" key="1">
    <source>
        <dbReference type="ARBA" id="ARBA00038115"/>
    </source>
</evidence>
<dbReference type="SUPFAM" id="SSF53474">
    <property type="entry name" value="alpha/beta-Hydrolases"/>
    <property type="match status" value="1"/>
</dbReference>
<dbReference type="Gene3D" id="3.40.50.1820">
    <property type="entry name" value="alpha/beta hydrolase"/>
    <property type="match status" value="1"/>
</dbReference>
<dbReference type="InterPro" id="IPR050261">
    <property type="entry name" value="FrsA_esterase"/>
</dbReference>
<dbReference type="Gene3D" id="1.20.1440.110">
    <property type="entry name" value="acylaminoacyl peptidase"/>
    <property type="match status" value="1"/>
</dbReference>
<sequence>MGLAFNDPMHDEFGTWPVAYIPYGGADMGEILAVGQAVGDGDDSAFHEAWMTAGDRLADEAVQTQNRGLRASAKDLFLRASVFYSASYHPLYGPQRDPRLLAAFRKQIDAFDKGLALSDVPIAPMRIPFEGTSMPAYLIPAVGREQEPRPLVIFTNGYDGTVTDLYFASAVAASRRGYHCLIFDGPGQGEMLVEQRIYLRPDWETVIAAVVDVALGFNIVDPKRIVLSGWSLGGYFAPRAASQEHRLAACIADPGLWGMPGPFRALALKLGASPDSVSDLGNLDDKTLAQFEQVISNDPGLKWKIYQRGFWTHGVDNLRDFLRSAEPFTMDGRAGAISCPVLMTHAEQDGLSAGAQAFFDQLQSPTKTLLRFSAAEGAGMHCEMRNRSLLNRRVFDWLDEVLSR</sequence>
<name>A0AA42IU07_9BURK</name>
<dbReference type="RefSeq" id="WP_279994197.1">
    <property type="nucleotide sequence ID" value="NZ_JAOCDZ010000002.1"/>
</dbReference>
<feature type="domain" description="AB hydrolase-1" evidence="2">
    <location>
        <begin position="153"/>
        <end position="368"/>
    </location>
</feature>
<dbReference type="Pfam" id="PF12697">
    <property type="entry name" value="Abhydrolase_6"/>
    <property type="match status" value="1"/>
</dbReference>
<dbReference type="InterPro" id="IPR000073">
    <property type="entry name" value="AB_hydrolase_1"/>
</dbReference>